<keyword evidence="2" id="KW-1185">Reference proteome</keyword>
<gene>
    <name evidence="1" type="ORF">FHS03_004788</name>
</gene>
<accession>A0A7W5BEH7</accession>
<organism evidence="1 2">
    <name type="scientific">Pseudoduganella violacea</name>
    <dbReference type="NCBI Taxonomy" id="1715466"/>
    <lineage>
        <taxon>Bacteria</taxon>
        <taxon>Pseudomonadati</taxon>
        <taxon>Pseudomonadota</taxon>
        <taxon>Betaproteobacteria</taxon>
        <taxon>Burkholderiales</taxon>
        <taxon>Oxalobacteraceae</taxon>
        <taxon>Telluria group</taxon>
        <taxon>Pseudoduganella</taxon>
    </lineage>
</organism>
<dbReference type="EMBL" id="JACHXD010000019">
    <property type="protein sequence ID" value="MBB3121696.1"/>
    <property type="molecule type" value="Genomic_DNA"/>
</dbReference>
<dbReference type="Proteomes" id="UP000541535">
    <property type="component" value="Unassembled WGS sequence"/>
</dbReference>
<sequence>MVAKVSVGAGADAAKAEALAGGADSLVAWLPPQPATAVSNEKIARCTMRVNMCSFKKQEKIPKNNISGMRVKHGKQFPHGK</sequence>
<name>A0A7W5BEH7_9BURK</name>
<dbReference type="AlphaFoldDB" id="A0A7W5BEH7"/>
<evidence type="ECO:0000313" key="2">
    <source>
        <dbReference type="Proteomes" id="UP000541535"/>
    </source>
</evidence>
<dbReference type="RefSeq" id="WP_183443387.1">
    <property type="nucleotide sequence ID" value="NZ_JACHXD010000019.1"/>
</dbReference>
<evidence type="ECO:0000313" key="1">
    <source>
        <dbReference type="EMBL" id="MBB3121696.1"/>
    </source>
</evidence>
<reference evidence="1 2" key="1">
    <citation type="submission" date="2020-08" db="EMBL/GenBank/DDBJ databases">
        <title>Genomic Encyclopedia of Type Strains, Phase III (KMG-III): the genomes of soil and plant-associated and newly described type strains.</title>
        <authorList>
            <person name="Whitman W."/>
        </authorList>
    </citation>
    <scope>NUCLEOTIDE SEQUENCE [LARGE SCALE GENOMIC DNA]</scope>
    <source>
        <strain evidence="1 2">CECT 8897</strain>
    </source>
</reference>
<protein>
    <submittedName>
        <fullName evidence="1">Uncharacterized protein</fullName>
    </submittedName>
</protein>
<comment type="caution">
    <text evidence="1">The sequence shown here is derived from an EMBL/GenBank/DDBJ whole genome shotgun (WGS) entry which is preliminary data.</text>
</comment>
<proteinExistence type="predicted"/>